<proteinExistence type="predicted"/>
<gene>
    <name evidence="1" type="ORF">EV201_2221</name>
</gene>
<protein>
    <submittedName>
        <fullName evidence="1">Uncharacterized protein</fullName>
    </submittedName>
</protein>
<dbReference type="RefSeq" id="WP_130307561.1">
    <property type="nucleotide sequence ID" value="NZ_SHKN01000001.1"/>
</dbReference>
<reference evidence="1 2" key="1">
    <citation type="submission" date="2019-02" db="EMBL/GenBank/DDBJ databases">
        <title>Genomic Encyclopedia of Type Strains, Phase IV (KMG-IV): sequencing the most valuable type-strain genomes for metagenomic binning, comparative biology and taxonomic classification.</title>
        <authorList>
            <person name="Goeker M."/>
        </authorList>
    </citation>
    <scope>NUCLEOTIDE SEQUENCE [LARGE SCALE GENOMIC DNA]</scope>
    <source>
        <strain evidence="1 2">DSM 28825</strain>
    </source>
</reference>
<comment type="caution">
    <text evidence="1">The sequence shown here is derived from an EMBL/GenBank/DDBJ whole genome shotgun (WGS) entry which is preliminary data.</text>
</comment>
<dbReference type="Proteomes" id="UP000293562">
    <property type="component" value="Unassembled WGS sequence"/>
</dbReference>
<dbReference type="EMBL" id="SHKN01000001">
    <property type="protein sequence ID" value="RZT97550.1"/>
    <property type="molecule type" value="Genomic_DNA"/>
</dbReference>
<evidence type="ECO:0000313" key="2">
    <source>
        <dbReference type="Proteomes" id="UP000293562"/>
    </source>
</evidence>
<accession>A0A4Q7VMJ9</accession>
<sequence>MNKITLVNVEFLRPKRCIETYELSIMEEKEICYIYNFEDKFYRYFKTLRSLMNYLKDRIEPKIKFKVKSEMMEFLHYKNIVAISQTEDVLIEEDV</sequence>
<evidence type="ECO:0000313" key="1">
    <source>
        <dbReference type="EMBL" id="RZT97550.1"/>
    </source>
</evidence>
<dbReference type="OrthoDB" id="828135at2"/>
<organism evidence="1 2">
    <name type="scientific">Ancylomarina subtilis</name>
    <dbReference type="NCBI Taxonomy" id="1639035"/>
    <lineage>
        <taxon>Bacteria</taxon>
        <taxon>Pseudomonadati</taxon>
        <taxon>Bacteroidota</taxon>
        <taxon>Bacteroidia</taxon>
        <taxon>Marinilabiliales</taxon>
        <taxon>Marinifilaceae</taxon>
        <taxon>Ancylomarina</taxon>
    </lineage>
</organism>
<dbReference type="AlphaFoldDB" id="A0A4Q7VMJ9"/>
<name>A0A4Q7VMJ9_9BACT</name>
<keyword evidence="2" id="KW-1185">Reference proteome</keyword>